<protein>
    <submittedName>
        <fullName evidence="3">Unannotated protein</fullName>
    </submittedName>
</protein>
<evidence type="ECO:0000313" key="2">
    <source>
        <dbReference type="EMBL" id="CAB4742148.1"/>
    </source>
</evidence>
<name>A0A6J7AT87_9ZZZZ</name>
<evidence type="ECO:0000313" key="5">
    <source>
        <dbReference type="EMBL" id="CAB4999411.1"/>
    </source>
</evidence>
<evidence type="ECO:0000313" key="4">
    <source>
        <dbReference type="EMBL" id="CAB4925122.1"/>
    </source>
</evidence>
<dbReference type="EMBL" id="CAEZYR010000039">
    <property type="protein sequence ID" value="CAB4742148.1"/>
    <property type="molecule type" value="Genomic_DNA"/>
</dbReference>
<dbReference type="Gene3D" id="3.10.129.10">
    <property type="entry name" value="Hotdog Thioesterase"/>
    <property type="match status" value="2"/>
</dbReference>
<dbReference type="Pfam" id="PF13452">
    <property type="entry name" value="FAS1_DH_region"/>
    <property type="match status" value="1"/>
</dbReference>
<reference evidence="3" key="1">
    <citation type="submission" date="2020-05" db="EMBL/GenBank/DDBJ databases">
        <authorList>
            <person name="Chiriac C."/>
            <person name="Salcher M."/>
            <person name="Ghai R."/>
            <person name="Kavagutti S V."/>
        </authorList>
    </citation>
    <scope>NUCLEOTIDE SEQUENCE</scope>
</reference>
<dbReference type="EMBL" id="CAFBOS010000088">
    <property type="protein sequence ID" value="CAB4999411.1"/>
    <property type="molecule type" value="Genomic_DNA"/>
</dbReference>
<accession>A0A6J7AT87</accession>
<gene>
    <name evidence="2" type="ORF">UFOPK2754_01245</name>
    <name evidence="3" type="ORF">UFOPK3139_02760</name>
    <name evidence="4" type="ORF">UFOPK3543_02316</name>
    <name evidence="5" type="ORF">UFOPK3967_01529</name>
</gene>
<dbReference type="EMBL" id="CAFBMH010000108">
    <property type="protein sequence ID" value="CAB4925122.1"/>
    <property type="molecule type" value="Genomic_DNA"/>
</dbReference>
<evidence type="ECO:0000313" key="3">
    <source>
        <dbReference type="EMBL" id="CAB4836256.1"/>
    </source>
</evidence>
<feature type="domain" description="FAS1-like dehydratase" evidence="1">
    <location>
        <begin position="33"/>
        <end position="169"/>
    </location>
</feature>
<dbReference type="InterPro" id="IPR039569">
    <property type="entry name" value="FAS1-like_DH_region"/>
</dbReference>
<dbReference type="AlphaFoldDB" id="A0A6J7AT87"/>
<dbReference type="InterPro" id="IPR029069">
    <property type="entry name" value="HotDog_dom_sf"/>
</dbReference>
<dbReference type="SUPFAM" id="SSF54637">
    <property type="entry name" value="Thioesterase/thiol ester dehydrase-isomerase"/>
    <property type="match status" value="2"/>
</dbReference>
<sequence length="424" mass="47588">MADDGLIKGRITDDSVDQMRRRIGYPNPTVRSGTVTLPWNTECTPDSVRHFCEGYGDDNPLFVDRRYGAGTRWAGQVAPPGFEATMGYDRSPVVPEPLARETRGALRGVQLFHSGNESRFYRPVMVGDVLDRMNVVHDVEDKQSEFAGRSVLVTNKLTWANQRGEVVTDQLKWFVHAERRKVKEAEAVGADTRPRKPKDAAASYSDEQLADIEAAYDAEYRRGADTLWFEDIEVGATLPTMVKGPLTVTDLINMHMGGGWFGYGNPALRLGFENRKKMRGFYTKNEFGAWDVVQRVHWEPELARAVGVPAAYDIGPMRWAWLLHYCTNWCGDDAWLYRVRGEFRAFNYMGDATWISAVVTDVQRSDDLGSIVEIEVTGTNQRGQKNINGWATIILPSREHGPVVLPEPPPLPAELAAAHEERSA</sequence>
<dbReference type="EMBL" id="CAFABA010000160">
    <property type="protein sequence ID" value="CAB4836256.1"/>
    <property type="molecule type" value="Genomic_DNA"/>
</dbReference>
<organism evidence="3">
    <name type="scientific">freshwater metagenome</name>
    <dbReference type="NCBI Taxonomy" id="449393"/>
    <lineage>
        <taxon>unclassified sequences</taxon>
        <taxon>metagenomes</taxon>
        <taxon>ecological metagenomes</taxon>
    </lineage>
</organism>
<proteinExistence type="predicted"/>
<dbReference type="CDD" id="cd03441">
    <property type="entry name" value="R_hydratase_like"/>
    <property type="match status" value="1"/>
</dbReference>
<evidence type="ECO:0000259" key="1">
    <source>
        <dbReference type="Pfam" id="PF13452"/>
    </source>
</evidence>